<evidence type="ECO:0000259" key="10">
    <source>
        <dbReference type="Pfam" id="PF02879"/>
    </source>
</evidence>
<keyword evidence="4 7" id="KW-0479">Metal-binding</keyword>
<evidence type="ECO:0000313" key="12">
    <source>
        <dbReference type="EMBL" id="HET97384.1"/>
    </source>
</evidence>
<gene>
    <name evidence="12" type="ORF">ENN98_01510</name>
</gene>
<dbReference type="AlphaFoldDB" id="A0A7C2TGW6"/>
<dbReference type="Pfam" id="PF00408">
    <property type="entry name" value="PGM_PMM_IV"/>
    <property type="match status" value="1"/>
</dbReference>
<dbReference type="Gene3D" id="3.40.120.10">
    <property type="entry name" value="Alpha-D-Glucose-1,6-Bisphosphate, subunit A, domain 3"/>
    <property type="match status" value="3"/>
</dbReference>
<organism evidence="12">
    <name type="scientific">Desulfurivibrio alkaliphilus</name>
    <dbReference type="NCBI Taxonomy" id="427923"/>
    <lineage>
        <taxon>Bacteria</taxon>
        <taxon>Pseudomonadati</taxon>
        <taxon>Thermodesulfobacteriota</taxon>
        <taxon>Desulfobulbia</taxon>
        <taxon>Desulfobulbales</taxon>
        <taxon>Desulfobulbaceae</taxon>
        <taxon>Desulfurivibrio</taxon>
    </lineage>
</organism>
<dbReference type="InterPro" id="IPR005845">
    <property type="entry name" value="A-D-PHexomutase_a/b/a-II"/>
</dbReference>
<dbReference type="PANTHER" id="PTHR45745">
    <property type="entry name" value="PHOSPHOMANNOMUTASE 45A"/>
    <property type="match status" value="1"/>
</dbReference>
<dbReference type="Pfam" id="PF02880">
    <property type="entry name" value="PGM_PMM_III"/>
    <property type="match status" value="1"/>
</dbReference>
<evidence type="ECO:0000259" key="11">
    <source>
        <dbReference type="Pfam" id="PF02880"/>
    </source>
</evidence>
<dbReference type="InterPro" id="IPR016055">
    <property type="entry name" value="A-D-PHexomutase_a/b/a-I/II/III"/>
</dbReference>
<dbReference type="PRINTS" id="PR00509">
    <property type="entry name" value="PGMPMM"/>
</dbReference>
<dbReference type="GO" id="GO:0005975">
    <property type="term" value="P:carbohydrate metabolic process"/>
    <property type="evidence" value="ECO:0007669"/>
    <property type="project" value="InterPro"/>
</dbReference>
<dbReference type="SUPFAM" id="SSF53738">
    <property type="entry name" value="Phosphoglucomutase, first 3 domains"/>
    <property type="match status" value="3"/>
</dbReference>
<proteinExistence type="inferred from homology"/>
<dbReference type="PANTHER" id="PTHR45745:SF1">
    <property type="entry name" value="PHOSPHOGLUCOMUTASE 2B-RELATED"/>
    <property type="match status" value="1"/>
</dbReference>
<evidence type="ECO:0000256" key="1">
    <source>
        <dbReference type="ARBA" id="ARBA00001946"/>
    </source>
</evidence>
<name>A0A7C2TGW6_9BACT</name>
<accession>A0A7C2TGW6</accession>
<dbReference type="Pfam" id="PF02878">
    <property type="entry name" value="PGM_PMM_I"/>
    <property type="match status" value="1"/>
</dbReference>
<dbReference type="GO" id="GO:0000287">
    <property type="term" value="F:magnesium ion binding"/>
    <property type="evidence" value="ECO:0007669"/>
    <property type="project" value="InterPro"/>
</dbReference>
<comment type="similarity">
    <text evidence="2 7">Belongs to the phosphohexose mutase family.</text>
</comment>
<dbReference type="PROSITE" id="PS00710">
    <property type="entry name" value="PGM_PMM"/>
    <property type="match status" value="1"/>
</dbReference>
<comment type="cofactor">
    <cofactor evidence="1">
        <name>Mg(2+)</name>
        <dbReference type="ChEBI" id="CHEBI:18420"/>
    </cofactor>
</comment>
<feature type="domain" description="Alpha-D-phosphohexomutase C-terminal" evidence="8">
    <location>
        <begin position="520"/>
        <end position="561"/>
    </location>
</feature>
<dbReference type="Proteomes" id="UP000885986">
    <property type="component" value="Unassembled WGS sequence"/>
</dbReference>
<dbReference type="InterPro" id="IPR036900">
    <property type="entry name" value="A-D-PHexomutase_C_sf"/>
</dbReference>
<dbReference type="Pfam" id="PF02879">
    <property type="entry name" value="PGM_PMM_II"/>
    <property type="match status" value="1"/>
</dbReference>
<comment type="caution">
    <text evidence="12">The sequence shown here is derived from an EMBL/GenBank/DDBJ whole genome shotgun (WGS) entry which is preliminary data.</text>
</comment>
<evidence type="ECO:0000256" key="3">
    <source>
        <dbReference type="ARBA" id="ARBA00022553"/>
    </source>
</evidence>
<evidence type="ECO:0000256" key="2">
    <source>
        <dbReference type="ARBA" id="ARBA00010231"/>
    </source>
</evidence>
<evidence type="ECO:0000256" key="7">
    <source>
        <dbReference type="RuleBase" id="RU004326"/>
    </source>
</evidence>
<evidence type="ECO:0000259" key="8">
    <source>
        <dbReference type="Pfam" id="PF00408"/>
    </source>
</evidence>
<protein>
    <submittedName>
        <fullName evidence="12">Phosphoglucomutase</fullName>
    </submittedName>
</protein>
<keyword evidence="5 7" id="KW-0460">Magnesium</keyword>
<dbReference type="InterPro" id="IPR016066">
    <property type="entry name" value="A-D-PHexomutase_CS"/>
</dbReference>
<feature type="domain" description="Alpha-D-phosphohexomutase alpha/beta/alpha" evidence="10">
    <location>
        <begin position="270"/>
        <end position="355"/>
    </location>
</feature>
<reference evidence="12" key="1">
    <citation type="journal article" date="2020" name="mSystems">
        <title>Genome- and Community-Level Interaction Insights into Carbon Utilization and Element Cycling Functions of Hydrothermarchaeota in Hydrothermal Sediment.</title>
        <authorList>
            <person name="Zhou Z."/>
            <person name="Liu Y."/>
            <person name="Xu W."/>
            <person name="Pan J."/>
            <person name="Luo Z.H."/>
            <person name="Li M."/>
        </authorList>
    </citation>
    <scope>NUCLEOTIDE SEQUENCE [LARGE SCALE GENOMIC DNA]</scope>
    <source>
        <strain evidence="12">SpSt-1224</strain>
    </source>
</reference>
<dbReference type="InterPro" id="IPR005843">
    <property type="entry name" value="A-D-PHexomutase_C"/>
</dbReference>
<dbReference type="InterPro" id="IPR005844">
    <property type="entry name" value="A-D-PHexomutase_a/b/a-I"/>
</dbReference>
<evidence type="ECO:0000256" key="4">
    <source>
        <dbReference type="ARBA" id="ARBA00022723"/>
    </source>
</evidence>
<keyword evidence="3" id="KW-0597">Phosphoprotein</keyword>
<sequence>MENQIAALMSKFTVPGDHAASDYFTLLRELLDLRRRSKPESSQRAAAQAAIDQTYALLHQEILGNQSPPLNPVKFGTSGWRGILGKDINVQSVRQVTQAIINVYRQAEREPELAAALGGLSLDQARRQGVVLGHDNRFGGPTLARAAADLLSSQGFVVHFAGESTTGVLSAAVLVLKAACSINLTPSHNPLEYGGFKYNAADAGPAAAIITNRITREAVRIIDQGEIPGGEADPALIRPLDALACWQQLVRENRERHGLDYDEIMAELARRDDYALAIDCVYGASRVHLDRLLAGIPAQRLLRFRDQTDPTFDGVAPEPSSANLEMVNSALRQRPERFKLGAIIDPDGDRIRFTDGTLEFDMNLFGAMAYHYLHQDKGKRGMVAKTVATSNFANAIAKGLNEEVFEPPVGFKEFKPVIGKALVIFEESDGISLIGHTPEKDAYIGLLLALDLLLRRPEGMAAYLAAIRARFGRFFPGRGGVTVSRMGQELEQALAGLERYRAGVRLSVGGQTRTIKEVITVDGRKMIFDDDSWLMIRPSGTEPKVRFYVEARSEEGKEQLLATANGLLEEIGLL</sequence>
<evidence type="ECO:0000256" key="6">
    <source>
        <dbReference type="ARBA" id="ARBA00023235"/>
    </source>
</evidence>
<dbReference type="Gene3D" id="3.30.310.50">
    <property type="entry name" value="Alpha-D-phosphohexomutase, C-terminal domain"/>
    <property type="match status" value="1"/>
</dbReference>
<evidence type="ECO:0000259" key="9">
    <source>
        <dbReference type="Pfam" id="PF02878"/>
    </source>
</evidence>
<dbReference type="GO" id="GO:0006166">
    <property type="term" value="P:purine ribonucleoside salvage"/>
    <property type="evidence" value="ECO:0007669"/>
    <property type="project" value="TreeGrafter"/>
</dbReference>
<dbReference type="EMBL" id="DSDS01000035">
    <property type="protein sequence ID" value="HET97384.1"/>
    <property type="molecule type" value="Genomic_DNA"/>
</dbReference>
<keyword evidence="6" id="KW-0413">Isomerase</keyword>
<feature type="domain" description="Alpha-D-phosphohexomutase alpha/beta/alpha" evidence="9">
    <location>
        <begin position="74"/>
        <end position="218"/>
    </location>
</feature>
<feature type="domain" description="Alpha-D-phosphohexomutase alpha/beta/alpha" evidence="11">
    <location>
        <begin position="365"/>
        <end position="466"/>
    </location>
</feature>
<dbReference type="SUPFAM" id="SSF55957">
    <property type="entry name" value="Phosphoglucomutase, C-terminal domain"/>
    <property type="match status" value="1"/>
</dbReference>
<dbReference type="GO" id="GO:0008973">
    <property type="term" value="F:phosphopentomutase activity"/>
    <property type="evidence" value="ECO:0007669"/>
    <property type="project" value="TreeGrafter"/>
</dbReference>
<dbReference type="InterPro" id="IPR005841">
    <property type="entry name" value="Alpha-D-phosphohexomutase_SF"/>
</dbReference>
<evidence type="ECO:0000256" key="5">
    <source>
        <dbReference type="ARBA" id="ARBA00022842"/>
    </source>
</evidence>
<dbReference type="InterPro" id="IPR005846">
    <property type="entry name" value="A-D-PHexomutase_a/b/a-III"/>
</dbReference>